<reference evidence="3" key="4">
    <citation type="journal article" date="2008" name="Nucleic Acids Res.">
        <title>The rice annotation project database (RAP-DB): 2008 update.</title>
        <authorList>
            <consortium name="The rice annotation project (RAP)"/>
        </authorList>
    </citation>
    <scope>GENOME REANNOTATION</scope>
    <source>
        <strain evidence="3">cv. Nipponbare</strain>
    </source>
</reference>
<dbReference type="Proteomes" id="UP000000763">
    <property type="component" value="Chromosome 6"/>
</dbReference>
<sequence length="59" mass="6009">MAAAGDHRGAGAPPPAGRAAVAVFGRALRLPHAAASEDPLFVEVEAGVWESEQGKSHHP</sequence>
<dbReference type="EMBL" id="AP005773">
    <property type="protein sequence ID" value="BAD62157.1"/>
    <property type="molecule type" value="Genomic_DNA"/>
</dbReference>
<evidence type="ECO:0000313" key="1">
    <source>
        <dbReference type="EMBL" id="BAD61983.1"/>
    </source>
</evidence>
<proteinExistence type="predicted"/>
<accession>Q5Z537</accession>
<reference evidence="1" key="1">
    <citation type="submission" date="2002-06" db="EMBL/GenBank/DDBJ databases">
        <title>Oryza sativa nipponbare(GA3) genomic DNA, chromosome 6, BAC clone:OSJNBa0020P04.</title>
        <authorList>
            <person name="Sasaki T."/>
            <person name="Matsumoto T."/>
            <person name="Katayose Y."/>
        </authorList>
    </citation>
    <scope>NUCLEOTIDE SEQUENCE</scope>
</reference>
<name>Q5Z537_ORYSJ</name>
<gene>
    <name evidence="1" type="ORF">OSJNBa0020P04.14</name>
    <name evidence="2" type="ORF">OSJNBa0085C03.57</name>
</gene>
<organism evidence="2 3">
    <name type="scientific">Oryza sativa subsp. japonica</name>
    <name type="common">Rice</name>
    <dbReference type="NCBI Taxonomy" id="39947"/>
    <lineage>
        <taxon>Eukaryota</taxon>
        <taxon>Viridiplantae</taxon>
        <taxon>Streptophyta</taxon>
        <taxon>Embryophyta</taxon>
        <taxon>Tracheophyta</taxon>
        <taxon>Spermatophyta</taxon>
        <taxon>Magnoliopsida</taxon>
        <taxon>Liliopsida</taxon>
        <taxon>Poales</taxon>
        <taxon>Poaceae</taxon>
        <taxon>BOP clade</taxon>
        <taxon>Oryzoideae</taxon>
        <taxon>Oryzeae</taxon>
        <taxon>Oryzinae</taxon>
        <taxon>Oryza</taxon>
        <taxon>Oryza sativa</taxon>
    </lineage>
</organism>
<protein>
    <submittedName>
        <fullName evidence="2">Zinc knuckle domain-like</fullName>
    </submittedName>
</protein>
<reference evidence="3" key="3">
    <citation type="journal article" date="2005" name="Nature">
        <title>The map-based sequence of the rice genome.</title>
        <authorList>
            <consortium name="International rice genome sequencing project (IRGSP)"/>
            <person name="Matsumoto T."/>
            <person name="Wu J."/>
            <person name="Kanamori H."/>
            <person name="Katayose Y."/>
            <person name="Fujisawa M."/>
            <person name="Namiki N."/>
            <person name="Mizuno H."/>
            <person name="Yamamoto K."/>
            <person name="Antonio B.A."/>
            <person name="Baba T."/>
            <person name="Sakata K."/>
            <person name="Nagamura Y."/>
            <person name="Aoki H."/>
            <person name="Arikawa K."/>
            <person name="Arita K."/>
            <person name="Bito T."/>
            <person name="Chiden Y."/>
            <person name="Fujitsuka N."/>
            <person name="Fukunaka R."/>
            <person name="Hamada M."/>
            <person name="Harada C."/>
            <person name="Hayashi A."/>
            <person name="Hijishita S."/>
            <person name="Honda M."/>
            <person name="Hosokawa S."/>
            <person name="Ichikawa Y."/>
            <person name="Idonuma A."/>
            <person name="Iijima M."/>
            <person name="Ikeda M."/>
            <person name="Ikeno M."/>
            <person name="Ito K."/>
            <person name="Ito S."/>
            <person name="Ito T."/>
            <person name="Ito Y."/>
            <person name="Ito Y."/>
            <person name="Iwabuchi A."/>
            <person name="Kamiya K."/>
            <person name="Karasawa W."/>
            <person name="Kurita K."/>
            <person name="Katagiri S."/>
            <person name="Kikuta A."/>
            <person name="Kobayashi H."/>
            <person name="Kobayashi N."/>
            <person name="Machita K."/>
            <person name="Maehara T."/>
            <person name="Masukawa M."/>
            <person name="Mizubayashi T."/>
            <person name="Mukai Y."/>
            <person name="Nagasaki H."/>
            <person name="Nagata Y."/>
            <person name="Naito S."/>
            <person name="Nakashima M."/>
            <person name="Nakama Y."/>
            <person name="Nakamichi Y."/>
            <person name="Nakamura M."/>
            <person name="Meguro A."/>
            <person name="Negishi M."/>
            <person name="Ohta I."/>
            <person name="Ohta T."/>
            <person name="Okamoto M."/>
            <person name="Ono N."/>
            <person name="Saji S."/>
            <person name="Sakaguchi M."/>
            <person name="Sakai K."/>
            <person name="Shibata M."/>
            <person name="Shimokawa T."/>
            <person name="Song J."/>
            <person name="Takazaki Y."/>
            <person name="Terasawa K."/>
            <person name="Tsugane M."/>
            <person name="Tsuji K."/>
            <person name="Ueda S."/>
            <person name="Waki K."/>
            <person name="Yamagata H."/>
            <person name="Yamamoto M."/>
            <person name="Yamamoto S."/>
            <person name="Yamane H."/>
            <person name="Yoshiki S."/>
            <person name="Yoshihara R."/>
            <person name="Yukawa K."/>
            <person name="Zhong H."/>
            <person name="Yano M."/>
            <person name="Yuan Q."/>
            <person name="Ouyang S."/>
            <person name="Liu J."/>
            <person name="Jones K.M."/>
            <person name="Gansberger K."/>
            <person name="Moffat K."/>
            <person name="Hill J."/>
            <person name="Bera J."/>
            <person name="Fadrosh D."/>
            <person name="Jin S."/>
            <person name="Johri S."/>
            <person name="Kim M."/>
            <person name="Overton L."/>
            <person name="Reardon M."/>
            <person name="Tsitrin T."/>
            <person name="Vuong H."/>
            <person name="Weaver B."/>
            <person name="Ciecko A."/>
            <person name="Tallon L."/>
            <person name="Jackson J."/>
            <person name="Pai G."/>
            <person name="Aken S.V."/>
            <person name="Utterback T."/>
            <person name="Reidmuller S."/>
            <person name="Feldblyum T."/>
            <person name="Hsiao J."/>
            <person name="Zismann V."/>
            <person name="Iobst S."/>
            <person name="de Vazeille A.R."/>
            <person name="Buell C.R."/>
            <person name="Ying K."/>
            <person name="Li Y."/>
            <person name="Lu T."/>
            <person name="Huang Y."/>
            <person name="Zhao Q."/>
            <person name="Feng Q."/>
            <person name="Zhang L."/>
            <person name="Zhu J."/>
            <person name="Weng Q."/>
            <person name="Mu J."/>
            <person name="Lu Y."/>
            <person name="Fan D."/>
            <person name="Liu Y."/>
            <person name="Guan J."/>
            <person name="Zhang Y."/>
            <person name="Yu S."/>
            <person name="Liu X."/>
            <person name="Zhang Y."/>
            <person name="Hong G."/>
            <person name="Han B."/>
            <person name="Choisne N."/>
            <person name="Demange N."/>
            <person name="Orjeda G."/>
            <person name="Samain S."/>
            <person name="Cattolico L."/>
            <person name="Pelletier E."/>
            <person name="Couloux A."/>
            <person name="Segurens B."/>
            <person name="Wincker P."/>
            <person name="D'Hont A."/>
            <person name="Scarpelli C."/>
            <person name="Weissenbach J."/>
            <person name="Salanoubat M."/>
            <person name="Quetier F."/>
            <person name="Yu Y."/>
            <person name="Kim H.R."/>
            <person name="Rambo T."/>
            <person name="Currie J."/>
            <person name="Collura K."/>
            <person name="Luo M."/>
            <person name="Yang T."/>
            <person name="Ammiraju J.S.S."/>
            <person name="Engler F."/>
            <person name="Soderlund C."/>
            <person name="Wing R.A."/>
            <person name="Palmer L.E."/>
            <person name="de la Bastide M."/>
            <person name="Spiegel L."/>
            <person name="Nascimento L."/>
            <person name="Zutavern T."/>
            <person name="O'Shaughnessy A."/>
            <person name="Dike S."/>
            <person name="Dedhia N."/>
            <person name="Preston R."/>
            <person name="Balija V."/>
            <person name="McCombie W.R."/>
            <person name="Chow T."/>
            <person name="Chen H."/>
            <person name="Chung M."/>
            <person name="Chen C."/>
            <person name="Shaw J."/>
            <person name="Wu H."/>
            <person name="Hsiao K."/>
            <person name="Chao Y."/>
            <person name="Chu M."/>
            <person name="Cheng C."/>
            <person name="Hour A."/>
            <person name="Lee P."/>
            <person name="Lin S."/>
            <person name="Lin Y."/>
            <person name="Liou J."/>
            <person name="Liu S."/>
            <person name="Hsing Y."/>
            <person name="Raghuvanshi S."/>
            <person name="Mohanty A."/>
            <person name="Bharti A.K."/>
            <person name="Gaur A."/>
            <person name="Gupta V."/>
            <person name="Kumar D."/>
            <person name="Ravi V."/>
            <person name="Vij S."/>
            <person name="Kapur A."/>
            <person name="Khurana P."/>
            <person name="Khurana P."/>
            <person name="Khurana J.P."/>
            <person name="Tyagi A.K."/>
            <person name="Gaikwad K."/>
            <person name="Singh A."/>
            <person name="Dalal V."/>
            <person name="Srivastava S."/>
            <person name="Dixit A."/>
            <person name="Pal A.K."/>
            <person name="Ghazi I.A."/>
            <person name="Yadav M."/>
            <person name="Pandit A."/>
            <person name="Bhargava A."/>
            <person name="Sureshbabu K."/>
            <person name="Batra K."/>
            <person name="Sharma T.R."/>
            <person name="Mohapatra T."/>
            <person name="Singh N.K."/>
            <person name="Messing J."/>
            <person name="Nelson A.B."/>
            <person name="Fuks G."/>
            <person name="Kavchok S."/>
            <person name="Keizer G."/>
            <person name="Linton E."/>
            <person name="Llaca V."/>
            <person name="Song R."/>
            <person name="Tanyolac B."/>
            <person name="Young S."/>
            <person name="Ho-Il K."/>
            <person name="Hahn J.H."/>
            <person name="Sangsakoo G."/>
            <person name="Vanavichit A."/>
            <person name="de Mattos Luiz.A.T."/>
            <person name="Zimmer P.D."/>
            <person name="Malone G."/>
            <person name="Dellagostin O."/>
            <person name="de Oliveira A.C."/>
            <person name="Bevan M."/>
            <person name="Bancroft I."/>
            <person name="Minx P."/>
            <person name="Cordum H."/>
            <person name="Wilson R."/>
            <person name="Cheng Z."/>
            <person name="Jin W."/>
            <person name="Jiang J."/>
            <person name="Leong S.A."/>
            <person name="Iwama H."/>
            <person name="Gojobori T."/>
            <person name="Itoh T."/>
            <person name="Niimura Y."/>
            <person name="Fujii Y."/>
            <person name="Habara T."/>
            <person name="Sakai H."/>
            <person name="Sato Y."/>
            <person name="Wilson G."/>
            <person name="Kumar K."/>
            <person name="McCouch S."/>
            <person name="Juretic N."/>
            <person name="Hoen D."/>
            <person name="Wright S."/>
            <person name="Bruskiewich R."/>
            <person name="Bureau T."/>
            <person name="Miyao A."/>
            <person name="Hirochika H."/>
            <person name="Nishikawa T."/>
            <person name="Kadowaki K."/>
            <person name="Sugiura M."/>
            <person name="Burr B."/>
            <person name="Sasaki T."/>
        </authorList>
    </citation>
    <scope>NUCLEOTIDE SEQUENCE [LARGE SCALE GENOMIC DNA]</scope>
    <source>
        <strain evidence="3">cv. Nipponbare</strain>
    </source>
</reference>
<dbReference type="AlphaFoldDB" id="Q5Z537"/>
<evidence type="ECO:0000313" key="2">
    <source>
        <dbReference type="EMBL" id="BAD62157.1"/>
    </source>
</evidence>
<evidence type="ECO:0000313" key="3">
    <source>
        <dbReference type="Proteomes" id="UP000000763"/>
    </source>
</evidence>
<reference evidence="2" key="2">
    <citation type="submission" date="2002-09" db="EMBL/GenBank/DDBJ databases">
        <title>Oryza sativa nipponbare(GA3) genomic DNA, chromosome 6, BAC clone:OSJNBa0085C03.</title>
        <authorList>
            <person name="Sasaki T."/>
            <person name="Matsumoto T."/>
            <person name="Katayose Y."/>
        </authorList>
    </citation>
    <scope>NUCLEOTIDE SEQUENCE</scope>
</reference>
<dbReference type="EMBL" id="AP005468">
    <property type="protein sequence ID" value="BAD61983.1"/>
    <property type="molecule type" value="Genomic_DNA"/>
</dbReference>